<dbReference type="Proteomes" id="UP000501128">
    <property type="component" value="Chromosome"/>
</dbReference>
<keyword evidence="3" id="KW-1185">Reference proteome</keyword>
<proteinExistence type="predicted"/>
<evidence type="ECO:0000313" key="2">
    <source>
        <dbReference type="EMBL" id="QJD79906.1"/>
    </source>
</evidence>
<dbReference type="KEGG" id="srho:HH216_16905"/>
<dbReference type="Gene3D" id="3.40.50.360">
    <property type="match status" value="1"/>
</dbReference>
<dbReference type="Pfam" id="PF03358">
    <property type="entry name" value="FMN_red"/>
    <property type="match status" value="1"/>
</dbReference>
<name>A0A7L5DND2_9BACT</name>
<dbReference type="AlphaFoldDB" id="A0A7L5DND2"/>
<dbReference type="GO" id="GO:0016491">
    <property type="term" value="F:oxidoreductase activity"/>
    <property type="evidence" value="ECO:0007669"/>
    <property type="project" value="InterPro"/>
</dbReference>
<evidence type="ECO:0000259" key="1">
    <source>
        <dbReference type="Pfam" id="PF03358"/>
    </source>
</evidence>
<gene>
    <name evidence="2" type="ORF">HH216_16905</name>
</gene>
<dbReference type="InterPro" id="IPR029039">
    <property type="entry name" value="Flavoprotein-like_sf"/>
</dbReference>
<evidence type="ECO:0000313" key="3">
    <source>
        <dbReference type="Proteomes" id="UP000501128"/>
    </source>
</evidence>
<dbReference type="InterPro" id="IPR005025">
    <property type="entry name" value="FMN_Rdtase-like_dom"/>
</dbReference>
<dbReference type="PANTHER" id="PTHR30543:SF21">
    <property type="entry name" value="NAD(P)H-DEPENDENT FMN REDUCTASE LOT6"/>
    <property type="match status" value="1"/>
</dbReference>
<reference evidence="2 3" key="1">
    <citation type="submission" date="2020-04" db="EMBL/GenBank/DDBJ databases">
        <title>Genome sequencing of novel species.</title>
        <authorList>
            <person name="Heo J."/>
            <person name="Kim S.-J."/>
            <person name="Kim J.-S."/>
            <person name="Hong S.-B."/>
            <person name="Kwon S.-W."/>
        </authorList>
    </citation>
    <scope>NUCLEOTIDE SEQUENCE [LARGE SCALE GENOMIC DNA]</scope>
    <source>
        <strain evidence="2 3">CJU-R4</strain>
    </source>
</reference>
<accession>A0A7L5DND2</accession>
<dbReference type="EMBL" id="CP051677">
    <property type="protein sequence ID" value="QJD79906.1"/>
    <property type="molecule type" value="Genomic_DNA"/>
</dbReference>
<organism evidence="2 3">
    <name type="scientific">Spirosoma rhododendri</name>
    <dbReference type="NCBI Taxonomy" id="2728024"/>
    <lineage>
        <taxon>Bacteria</taxon>
        <taxon>Pseudomonadati</taxon>
        <taxon>Bacteroidota</taxon>
        <taxon>Cytophagia</taxon>
        <taxon>Cytophagales</taxon>
        <taxon>Cytophagaceae</taxon>
        <taxon>Spirosoma</taxon>
    </lineage>
</organism>
<dbReference type="GO" id="GO:0005829">
    <property type="term" value="C:cytosol"/>
    <property type="evidence" value="ECO:0007669"/>
    <property type="project" value="TreeGrafter"/>
</dbReference>
<dbReference type="InterPro" id="IPR050712">
    <property type="entry name" value="NAD(P)H-dep_reductase"/>
</dbReference>
<dbReference type="GO" id="GO:0010181">
    <property type="term" value="F:FMN binding"/>
    <property type="evidence" value="ECO:0007669"/>
    <property type="project" value="TreeGrafter"/>
</dbReference>
<feature type="domain" description="NADPH-dependent FMN reductase-like" evidence="1">
    <location>
        <begin position="6"/>
        <end position="119"/>
    </location>
</feature>
<protein>
    <submittedName>
        <fullName evidence="2">NAD(P)H-dependent oxidoreductase</fullName>
    </submittedName>
</protein>
<sequence>MRTKKNVFVIIGSASQNSSNRRLVDRIAELTTDQLELTIFEELHKIPPFDPVYAFENTPSEVLAFRDAVEQADAVLFCTPEYIFSIPSRLKNALEWCVATIIFDGKPTGLITASANGELGHKELYLIMETFTPRLSDETNLLIQAIKGKIDRAGTITDAATETAVQQFARAFVALVNAAPYAA</sequence>
<dbReference type="SUPFAM" id="SSF52218">
    <property type="entry name" value="Flavoproteins"/>
    <property type="match status" value="1"/>
</dbReference>
<dbReference type="RefSeq" id="WP_169551867.1">
    <property type="nucleotide sequence ID" value="NZ_CP051677.1"/>
</dbReference>
<dbReference type="PANTHER" id="PTHR30543">
    <property type="entry name" value="CHROMATE REDUCTASE"/>
    <property type="match status" value="1"/>
</dbReference>